<comment type="caution">
    <text evidence="1">The sequence shown here is derived from an EMBL/GenBank/DDBJ whole genome shotgun (WGS) entry which is preliminary data.</text>
</comment>
<reference evidence="1" key="1">
    <citation type="journal article" date="2021" name="Nat. Commun.">
        <title>Genetic determinants of endophytism in the Arabidopsis root mycobiome.</title>
        <authorList>
            <person name="Mesny F."/>
            <person name="Miyauchi S."/>
            <person name="Thiergart T."/>
            <person name="Pickel B."/>
            <person name="Atanasova L."/>
            <person name="Karlsson M."/>
            <person name="Huettel B."/>
            <person name="Barry K.W."/>
            <person name="Haridas S."/>
            <person name="Chen C."/>
            <person name="Bauer D."/>
            <person name="Andreopoulos W."/>
            <person name="Pangilinan J."/>
            <person name="LaButti K."/>
            <person name="Riley R."/>
            <person name="Lipzen A."/>
            <person name="Clum A."/>
            <person name="Drula E."/>
            <person name="Henrissat B."/>
            <person name="Kohler A."/>
            <person name="Grigoriev I.V."/>
            <person name="Martin F.M."/>
            <person name="Hacquard S."/>
        </authorList>
    </citation>
    <scope>NUCLEOTIDE SEQUENCE</scope>
    <source>
        <strain evidence="1">MPI-CAGE-AT-0016</strain>
    </source>
</reference>
<dbReference type="Proteomes" id="UP000813385">
    <property type="component" value="Unassembled WGS sequence"/>
</dbReference>
<name>A0A8K0X0Q1_9PEZI</name>
<sequence>MPTSASKPAGSQTNKSAPRFPSFLKLPYYVREQIWEQSILTYCATYGVSRVHYYSLYNTDDHGARHSGLQTGRGIITRQPPAIDAKQEKAEDPDVLDWPIQRDTAIQQRPKNMAWARANRFRYYWDGGLRTACSESRFIYLRVFEKLVPNHGKLSLARARNGNGEVQIPVDTLKDILCLSFSPDDLEAAAAGLQWDVLLASTPFFRPGTIDVVNIAFEFDPSWNNGLPALWTPEMPYEASPRGLCAKAVVAWANGELPRNTRIWLIDRTWNAPPEYFTSWRRARIYMAPGDIAEQEPKLFVDDRRAYIECKEWRDDSPEFAASAAGFVWQLRKMWDDFRHEQAQYEEGKVVSSWKALPWDVPFCVAALRSVTLKKLQSKKFTRW</sequence>
<evidence type="ECO:0000313" key="1">
    <source>
        <dbReference type="EMBL" id="KAH7354262.1"/>
    </source>
</evidence>
<keyword evidence="2" id="KW-1185">Reference proteome</keyword>
<evidence type="ECO:0000313" key="2">
    <source>
        <dbReference type="Proteomes" id="UP000813385"/>
    </source>
</evidence>
<dbReference type="AlphaFoldDB" id="A0A8K0X0Q1"/>
<proteinExistence type="predicted"/>
<organism evidence="1 2">
    <name type="scientific">Plectosphaerella cucumerina</name>
    <dbReference type="NCBI Taxonomy" id="40658"/>
    <lineage>
        <taxon>Eukaryota</taxon>
        <taxon>Fungi</taxon>
        <taxon>Dikarya</taxon>
        <taxon>Ascomycota</taxon>
        <taxon>Pezizomycotina</taxon>
        <taxon>Sordariomycetes</taxon>
        <taxon>Hypocreomycetidae</taxon>
        <taxon>Glomerellales</taxon>
        <taxon>Plectosphaerellaceae</taxon>
        <taxon>Plectosphaerella</taxon>
    </lineage>
</organism>
<protein>
    <submittedName>
        <fullName evidence="1">Uncharacterized protein</fullName>
    </submittedName>
</protein>
<dbReference type="EMBL" id="JAGPXD010000005">
    <property type="protein sequence ID" value="KAH7354262.1"/>
    <property type="molecule type" value="Genomic_DNA"/>
</dbReference>
<gene>
    <name evidence="1" type="ORF">B0T11DRAFT_342378</name>
</gene>
<accession>A0A8K0X0Q1</accession>
<dbReference type="OrthoDB" id="3596450at2759"/>